<feature type="domain" description="AB hydrolase-1" evidence="1">
    <location>
        <begin position="59"/>
        <end position="163"/>
    </location>
</feature>
<evidence type="ECO:0000259" key="1">
    <source>
        <dbReference type="Pfam" id="PF00561"/>
    </source>
</evidence>
<gene>
    <name evidence="2" type="ORF">CWS72_24720</name>
</gene>
<dbReference type="InterPro" id="IPR029058">
    <property type="entry name" value="AB_hydrolase_fold"/>
</dbReference>
<keyword evidence="3" id="KW-1185">Reference proteome</keyword>
<accession>A0A2N3PND0</accession>
<dbReference type="SUPFAM" id="SSF53474">
    <property type="entry name" value="alpha/beta-Hydrolases"/>
    <property type="match status" value="1"/>
</dbReference>
<dbReference type="Proteomes" id="UP000233293">
    <property type="component" value="Unassembled WGS sequence"/>
</dbReference>
<dbReference type="InterPro" id="IPR006311">
    <property type="entry name" value="TAT_signal"/>
</dbReference>
<dbReference type="OrthoDB" id="9812774at2"/>
<dbReference type="PROSITE" id="PS51257">
    <property type="entry name" value="PROKAR_LIPOPROTEIN"/>
    <property type="match status" value="1"/>
</dbReference>
<dbReference type="RefSeq" id="WP_101253328.1">
    <property type="nucleotide sequence ID" value="NZ_PIUM01000042.1"/>
</dbReference>
<dbReference type="InterPro" id="IPR050266">
    <property type="entry name" value="AB_hydrolase_sf"/>
</dbReference>
<dbReference type="PROSITE" id="PS51318">
    <property type="entry name" value="TAT"/>
    <property type="match status" value="1"/>
</dbReference>
<organism evidence="2 3">
    <name type="scientific">Telmatospirillum siberiense</name>
    <dbReference type="NCBI Taxonomy" id="382514"/>
    <lineage>
        <taxon>Bacteria</taxon>
        <taxon>Pseudomonadati</taxon>
        <taxon>Pseudomonadota</taxon>
        <taxon>Alphaproteobacteria</taxon>
        <taxon>Rhodospirillales</taxon>
        <taxon>Rhodospirillaceae</taxon>
        <taxon>Telmatospirillum</taxon>
    </lineage>
</organism>
<protein>
    <submittedName>
        <fullName evidence="2">Alpha/beta hydrolase</fullName>
    </submittedName>
</protein>
<dbReference type="Gene3D" id="3.40.50.1820">
    <property type="entry name" value="alpha/beta hydrolase"/>
    <property type="match status" value="1"/>
</dbReference>
<sequence length="299" mass="32681">MKKQSMPIDDRLTRRTVLTGLLAATVAACSTPGEQTTTGEVPADRKLLGHTLHGSGPEPVIVLHEWMGDHTNYDLMLPFLPEDKYRWIFADLRGYGLSKPITGAYSLREAADDVLRLMDSYGHHRFHLVGHSMSGMISQYVAKIGGERLKSVVLVSPVPASGFRADAETMKKLAAIIDDDDAARAAIMARGGTRYGRGWIERKLAMTRRAPNRDAMLGYLKMFTGTDVAAEVSGVATPITAVCGMYDLPLYREDSIRTLLAPLFPNLEVAVSHEAGHYAMLETPPLLAGQFEKGIARGL</sequence>
<dbReference type="AlphaFoldDB" id="A0A2N3PND0"/>
<dbReference type="InterPro" id="IPR000073">
    <property type="entry name" value="AB_hydrolase_1"/>
</dbReference>
<proteinExistence type="predicted"/>
<name>A0A2N3PND0_9PROT</name>
<evidence type="ECO:0000313" key="2">
    <source>
        <dbReference type="EMBL" id="PKU21890.1"/>
    </source>
</evidence>
<keyword evidence="2" id="KW-0378">Hydrolase</keyword>
<dbReference type="GO" id="GO:0016787">
    <property type="term" value="F:hydrolase activity"/>
    <property type="evidence" value="ECO:0007669"/>
    <property type="project" value="UniProtKB-KW"/>
</dbReference>
<comment type="caution">
    <text evidence="2">The sequence shown here is derived from an EMBL/GenBank/DDBJ whole genome shotgun (WGS) entry which is preliminary data.</text>
</comment>
<dbReference type="Pfam" id="PF00561">
    <property type="entry name" value="Abhydrolase_1"/>
    <property type="match status" value="1"/>
</dbReference>
<reference evidence="3" key="1">
    <citation type="submission" date="2017-12" db="EMBL/GenBank/DDBJ databases">
        <title>Draft genome sequence of Telmatospirillum siberiense 26-4b1T, an acidotolerant peatland alphaproteobacterium potentially involved in sulfur cycling.</title>
        <authorList>
            <person name="Hausmann B."/>
            <person name="Pjevac P."/>
            <person name="Schreck K."/>
            <person name="Herbold C.W."/>
            <person name="Daims H."/>
            <person name="Wagner M."/>
            <person name="Pester M."/>
            <person name="Loy A."/>
        </authorList>
    </citation>
    <scope>NUCLEOTIDE SEQUENCE [LARGE SCALE GENOMIC DNA]</scope>
    <source>
        <strain evidence="3">26-4b1</strain>
    </source>
</reference>
<evidence type="ECO:0000313" key="3">
    <source>
        <dbReference type="Proteomes" id="UP000233293"/>
    </source>
</evidence>
<dbReference type="PANTHER" id="PTHR43798">
    <property type="entry name" value="MONOACYLGLYCEROL LIPASE"/>
    <property type="match status" value="1"/>
</dbReference>
<dbReference type="EMBL" id="PIUM01000042">
    <property type="protein sequence ID" value="PKU21890.1"/>
    <property type="molecule type" value="Genomic_DNA"/>
</dbReference>